<name>M4SZT7_9TRYP</name>
<feature type="signal peptide" evidence="2">
    <location>
        <begin position="1"/>
        <end position="24"/>
    </location>
</feature>
<accession>M4SZT7</accession>
<dbReference type="VEuPathDB" id="TriTrypDB:Tb1125.5.4730"/>
<feature type="compositionally biased region" description="Polar residues" evidence="1">
    <location>
        <begin position="382"/>
        <end position="399"/>
    </location>
</feature>
<dbReference type="EMBL" id="KC612781">
    <property type="protein sequence ID" value="AGH60212.1"/>
    <property type="molecule type" value="Genomic_DNA"/>
</dbReference>
<reference evidence="3" key="2">
    <citation type="journal article" date="2014" name="Mol. Biochem. Parasitol.">
        <title>Capturing the variant surface glycoprotein repertoire (the VSGnome) of Trypanosoma brucei Lister 427.</title>
        <authorList>
            <person name="Cross G.A."/>
            <person name="Kim H.S."/>
            <person name="Wickstead B."/>
        </authorList>
    </citation>
    <scope>NUCLEOTIDE SEQUENCE</scope>
    <source>
        <strain evidence="3">Lister 427</strain>
    </source>
</reference>
<feature type="chain" id="PRO_5004058102" evidence="2">
    <location>
        <begin position="25"/>
        <end position="442"/>
    </location>
</feature>
<dbReference type="AlphaFoldDB" id="M4SZT7"/>
<evidence type="ECO:0000313" key="3">
    <source>
        <dbReference type="EMBL" id="AGH60212.1"/>
    </source>
</evidence>
<feature type="region of interest" description="Disordered" evidence="1">
    <location>
        <begin position="382"/>
        <end position="401"/>
    </location>
</feature>
<organism evidence="3">
    <name type="scientific">Trypanosoma brucei</name>
    <dbReference type="NCBI Taxonomy" id="5691"/>
    <lineage>
        <taxon>Eukaryota</taxon>
        <taxon>Discoba</taxon>
        <taxon>Euglenozoa</taxon>
        <taxon>Kinetoplastea</taxon>
        <taxon>Metakinetoplastina</taxon>
        <taxon>Trypanosomatida</taxon>
        <taxon>Trypanosomatidae</taxon>
        <taxon>Trypanosoma</taxon>
    </lineage>
</organism>
<proteinExistence type="predicted"/>
<dbReference type="VEuPathDB" id="TriTrypDB:Tb927.5.4730"/>
<sequence>MNAPKPTPIILYTVWLLGAPTASAVKQSAAREQCGCPCKCLARIAQLADRLRAAAEAAPKNLQKDAATIEKLLLGIADGNKELKRALTPLLATAVTKAAQYARTVETRLPKVKDHLQRLKEVAVLYDQLNYVAAAYDVAVITQAAVSALVSATFAANNHNKKTRSSCGNTEDDDKTPIEDLVFTFDQGIEVTELTMETTLKCTNQGGSGACNNVASDKVTIGAHFKHTTSTHAGGQITGKIHQKIGITNIKLSHLTTSELQAKHSAAFQAAAALLSHRDLTALETYTASSDFNTLVYRAVIEDKPVTEITGSKKTAVEAALRKYYGKEDGTEFQTKIWQAIEKTKATYYSGKDDQTVDISQLNGDTQAAAAVASGFSKFQRTQNYPQGQGKSSETQIKSSTEKCKENTEATKCTEDKDCEHKDGKCELKDTIKVKGEGRKKH</sequence>
<evidence type="ECO:0000256" key="1">
    <source>
        <dbReference type="SAM" id="MobiDB-lite"/>
    </source>
</evidence>
<keyword evidence="2" id="KW-0732">Signal</keyword>
<dbReference type="VEuPathDB" id="TriTrypDB:Tb427_000564400"/>
<reference evidence="3" key="1">
    <citation type="submission" date="2013-02" db="EMBL/GenBank/DDBJ databases">
        <authorList>
            <person name="Cross G.A.M."/>
            <person name="Kim H.-S."/>
            <person name="Wickstead B."/>
        </authorList>
    </citation>
    <scope>NUCLEOTIDE SEQUENCE</scope>
    <source>
        <strain evidence="3">Lister 427</strain>
    </source>
</reference>
<dbReference type="SUPFAM" id="SSF58087">
    <property type="entry name" value="Variant surface glycoprotein (N-terminal domain)"/>
    <property type="match status" value="1"/>
</dbReference>
<protein>
    <submittedName>
        <fullName evidence="3">Variant surface glycoprotein 1278</fullName>
    </submittedName>
</protein>
<evidence type="ECO:0000256" key="2">
    <source>
        <dbReference type="SAM" id="SignalP"/>
    </source>
</evidence>